<dbReference type="GO" id="GO:0016747">
    <property type="term" value="F:acyltransferase activity, transferring groups other than amino-acyl groups"/>
    <property type="evidence" value="ECO:0007669"/>
    <property type="project" value="InterPro"/>
</dbReference>
<name>A0A1H0U2U8_9CLOT</name>
<dbReference type="AlphaFoldDB" id="A0A1H0U2U8"/>
<evidence type="ECO:0000313" key="1">
    <source>
        <dbReference type="EMBL" id="SDP60622.1"/>
    </source>
</evidence>
<keyword evidence="1" id="KW-0808">Transferase</keyword>
<gene>
    <name evidence="1" type="ORF">SAMN04488529_10924</name>
</gene>
<dbReference type="Proteomes" id="UP000198597">
    <property type="component" value="Unassembled WGS sequence"/>
</dbReference>
<dbReference type="RefSeq" id="WP_089970931.1">
    <property type="nucleotide sequence ID" value="NZ_FNJM01000009.1"/>
</dbReference>
<keyword evidence="2" id="KW-1185">Reference proteome</keyword>
<dbReference type="Pfam" id="PF00583">
    <property type="entry name" value="Acetyltransf_1"/>
    <property type="match status" value="1"/>
</dbReference>
<dbReference type="STRING" id="94869.SAMN04488529_10924"/>
<dbReference type="PROSITE" id="PS51186">
    <property type="entry name" value="GNAT"/>
    <property type="match status" value="1"/>
</dbReference>
<organism evidence="1 2">
    <name type="scientific">Clostridium gasigenes</name>
    <dbReference type="NCBI Taxonomy" id="94869"/>
    <lineage>
        <taxon>Bacteria</taxon>
        <taxon>Bacillati</taxon>
        <taxon>Bacillota</taxon>
        <taxon>Clostridia</taxon>
        <taxon>Eubacteriales</taxon>
        <taxon>Clostridiaceae</taxon>
        <taxon>Clostridium</taxon>
    </lineage>
</organism>
<dbReference type="InterPro" id="IPR016181">
    <property type="entry name" value="Acyl_CoA_acyltransferase"/>
</dbReference>
<dbReference type="EMBL" id="FNJM01000009">
    <property type="protein sequence ID" value="SDP60622.1"/>
    <property type="molecule type" value="Genomic_DNA"/>
</dbReference>
<dbReference type="Gene3D" id="3.40.630.30">
    <property type="match status" value="1"/>
</dbReference>
<sequence length="250" mass="28626">MQYLDYVAVANYNVLIENEKVLLMYGYNAESKMNEYHWAANIDEELISVIRKETDKALITFIPLDWISNFEKTGFKIFATWNDYFMNSLEHVHCDFESEFLNETECENASLVTISCKGQSRGFTGQTTEWMEIWLKGEESSDAETGIKNNAVIVHRNNYGEIVGLVCTATYAHGNEKGPIVWIREVAVKIEYQRQSIARNLILQALSYGKKQGAIRAFLAADECNKYAIRLYESIGFVGKKDTGQNDMFK</sequence>
<dbReference type="SUPFAM" id="SSF55729">
    <property type="entry name" value="Acyl-CoA N-acyltransferases (Nat)"/>
    <property type="match status" value="1"/>
</dbReference>
<dbReference type="CDD" id="cd04301">
    <property type="entry name" value="NAT_SF"/>
    <property type="match status" value="1"/>
</dbReference>
<dbReference type="PANTHER" id="PTHR43072">
    <property type="entry name" value="N-ACETYLTRANSFERASE"/>
    <property type="match status" value="1"/>
</dbReference>
<dbReference type="OrthoDB" id="2036043at2"/>
<reference evidence="1 2" key="1">
    <citation type="submission" date="2016-10" db="EMBL/GenBank/DDBJ databases">
        <authorList>
            <person name="de Groot N.N."/>
        </authorList>
    </citation>
    <scope>NUCLEOTIDE SEQUENCE [LARGE SCALE GENOMIC DNA]</scope>
    <source>
        <strain evidence="1 2">DSM 12272</strain>
    </source>
</reference>
<protein>
    <submittedName>
        <fullName evidence="1">Acetyltransferase (GNAT) family protein</fullName>
    </submittedName>
</protein>
<accession>A0A1H0U2U8</accession>
<proteinExistence type="predicted"/>
<dbReference type="InterPro" id="IPR000182">
    <property type="entry name" value="GNAT_dom"/>
</dbReference>
<evidence type="ECO:0000313" key="2">
    <source>
        <dbReference type="Proteomes" id="UP000198597"/>
    </source>
</evidence>